<dbReference type="InterPro" id="IPR043502">
    <property type="entry name" value="DNA/RNA_pol_sf"/>
</dbReference>
<evidence type="ECO:0000313" key="7">
    <source>
        <dbReference type="RefSeq" id="XP_065650783.1"/>
    </source>
</evidence>
<comment type="similarity">
    <text evidence="1">Belongs to the DNA polymerase type-B family.</text>
</comment>
<proteinExistence type="inferred from homology"/>
<dbReference type="InterPro" id="IPR006172">
    <property type="entry name" value="DNA-dir_DNA_pol_B"/>
</dbReference>
<dbReference type="InterPro" id="IPR017964">
    <property type="entry name" value="DNA-dir_DNA_pol_B_CS"/>
</dbReference>
<dbReference type="RefSeq" id="XP_065650783.1">
    <property type="nucleotide sequence ID" value="XM_065794711.1"/>
</dbReference>
<evidence type="ECO:0000313" key="6">
    <source>
        <dbReference type="Proteomes" id="UP001652625"/>
    </source>
</evidence>
<dbReference type="PROSITE" id="PS00116">
    <property type="entry name" value="DNA_POLYMERASE_B"/>
    <property type="match status" value="1"/>
</dbReference>
<accession>A0ABM4BNU2</accession>
<dbReference type="SUPFAM" id="SSF53098">
    <property type="entry name" value="Ribonuclease H-like"/>
    <property type="match status" value="1"/>
</dbReference>
<dbReference type="GeneID" id="136078894"/>
<dbReference type="InterPro" id="IPR023211">
    <property type="entry name" value="DNA_pol_palm_dom_sf"/>
</dbReference>
<evidence type="ECO:0000256" key="4">
    <source>
        <dbReference type="ARBA" id="ARBA00022695"/>
    </source>
</evidence>
<keyword evidence="5" id="KW-0239">DNA-directed DNA polymerase</keyword>
<keyword evidence="3" id="KW-0808">Transferase</keyword>
<evidence type="ECO:0000256" key="2">
    <source>
        <dbReference type="ARBA" id="ARBA00012417"/>
    </source>
</evidence>
<organism evidence="6 7">
    <name type="scientific">Hydra vulgaris</name>
    <name type="common">Hydra</name>
    <name type="synonym">Hydra attenuata</name>
    <dbReference type="NCBI Taxonomy" id="6087"/>
    <lineage>
        <taxon>Eukaryota</taxon>
        <taxon>Metazoa</taxon>
        <taxon>Cnidaria</taxon>
        <taxon>Hydrozoa</taxon>
        <taxon>Hydroidolina</taxon>
        <taxon>Anthoathecata</taxon>
        <taxon>Aplanulata</taxon>
        <taxon>Hydridae</taxon>
        <taxon>Hydra</taxon>
    </lineage>
</organism>
<reference evidence="7" key="1">
    <citation type="submission" date="2025-08" db="UniProtKB">
        <authorList>
            <consortium name="RefSeq"/>
        </authorList>
    </citation>
    <scope>IDENTIFICATION</scope>
</reference>
<dbReference type="PANTHER" id="PTHR48144:SF2">
    <property type="entry name" value="DNA-DIRECTED DNA POLYMERASE"/>
    <property type="match status" value="1"/>
</dbReference>
<name>A0ABM4BNU2_HYDVU</name>
<evidence type="ECO:0000256" key="5">
    <source>
        <dbReference type="ARBA" id="ARBA00022932"/>
    </source>
</evidence>
<dbReference type="PRINTS" id="PR00106">
    <property type="entry name" value="DNAPOLB"/>
</dbReference>
<dbReference type="Gene3D" id="3.90.1600.10">
    <property type="entry name" value="Palm domain of DNA polymerase"/>
    <property type="match status" value="1"/>
</dbReference>
<gene>
    <name evidence="7" type="primary">LOC136078894</name>
</gene>
<dbReference type="EC" id="2.7.7.7" evidence="2"/>
<dbReference type="SUPFAM" id="SSF56672">
    <property type="entry name" value="DNA/RNA polymerases"/>
    <property type="match status" value="1"/>
</dbReference>
<sequence length="855" mass="98837">MPALWYTLRSVLPDGGAKLLLSYPINDFCNRSIRKRFLHKVAQLYAVKIELSHYDDGFNQKSTIYCDYNDKIDIGFYKGHYFDNTPIPLDGKDIKSVIDHNALNTFRQDLYVKGGAYYNQQHVITGSITPLKIIVSLYVHDYFKIIPADLVPKITDIYLDRNKIINLIIREKNKLLYDNIEPYIPNCKIHPLKTTKEEKNITYTDTWYIDFKEYIDEFGDPYPYIACGVNRGSQKQVSVVDHVRFMNNTFKNAIGHKLLKNIAKKSEGKNILCYHHDLKSIEDFLYASGLFSFKSIESSSRIYSLSGKLNLLINRFDFTFHDSSAHIMFPLSEFPNMFPDILPWKVNNFPYKILSMNVLSKWECAIDGFEDVVLDKYLVADNPKKVKIYEMVIDYCIRDCVTLKLGFDKFRELIFNELKVDIDLSLTLASVAKKYIAINKSFDHVFPISGDVMSYVQESVVYDRVCVSGNKPIKYISTSDDDDIVDIDAVSLYPSAMIYGFPIGYPEKFIGAPPSWAINNFFIATVKIRSINKELNFSTMSKVDENGVRQWGKNIVKPGEIYILSRVQIEDATEYQGIDFEYFGGIIWPCGSSNNIFKAIKKIFKIRQEFKKQKNPIERLYKLLMNSAFGKLLERPYNTQTKWLWDTQDAALSKAVNRGLSFISLECVKNYPHFTTYDKKEVKCLYKLRYKTTTRINDHSNYAHCGSLILARSKSIMYRITSTDMTDPHILYTDTDSIILPKKTLNAIIKKYPGLIGSDMCQFHSELFWNGASSTAVITVKRAIFIDKKIYILELSNDEIPNEVQYHIRMKGISTDMVKLHAEKDNITPFELYERIIENSYTFLVNNISRKIGPL</sequence>
<dbReference type="Proteomes" id="UP001652625">
    <property type="component" value="Chromosome 03"/>
</dbReference>
<dbReference type="InterPro" id="IPR012337">
    <property type="entry name" value="RNaseH-like_sf"/>
</dbReference>
<protein>
    <recommendedName>
        <fullName evidence="2">DNA-directed DNA polymerase</fullName>
        <ecNumber evidence="2">2.7.7.7</ecNumber>
    </recommendedName>
</protein>
<evidence type="ECO:0000256" key="3">
    <source>
        <dbReference type="ARBA" id="ARBA00022679"/>
    </source>
</evidence>
<keyword evidence="4" id="KW-0548">Nucleotidyltransferase</keyword>
<evidence type="ECO:0000256" key="1">
    <source>
        <dbReference type="ARBA" id="ARBA00005755"/>
    </source>
</evidence>
<dbReference type="PANTHER" id="PTHR48144">
    <property type="entry name" value="DNA-DIRECTED DNA POLYMERASE"/>
    <property type="match status" value="1"/>
</dbReference>
<keyword evidence="6" id="KW-1185">Reference proteome</keyword>